<keyword evidence="8" id="KW-0833">Ubl conjugation pathway</keyword>
<evidence type="ECO:0000313" key="16">
    <source>
        <dbReference type="EMBL" id="TPX10215.1"/>
    </source>
</evidence>
<dbReference type="GO" id="GO:0016567">
    <property type="term" value="P:protein ubiquitination"/>
    <property type="evidence" value="ECO:0007669"/>
    <property type="project" value="InterPro"/>
</dbReference>
<dbReference type="GO" id="GO:0016925">
    <property type="term" value="P:protein sumoylation"/>
    <property type="evidence" value="ECO:0007669"/>
    <property type="project" value="UniProtKB-UniPathway"/>
</dbReference>
<dbReference type="InterPro" id="IPR003613">
    <property type="entry name" value="Ubox_domain"/>
</dbReference>
<dbReference type="AlphaFoldDB" id="A0A507AIZ3"/>
<keyword evidence="9" id="KW-0862">Zinc</keyword>
<evidence type="ECO:0000256" key="3">
    <source>
        <dbReference type="ARBA" id="ARBA00008212"/>
    </source>
</evidence>
<dbReference type="Pfam" id="PF11789">
    <property type="entry name" value="zf-Nse"/>
    <property type="match status" value="1"/>
</dbReference>
<feature type="region of interest" description="Disordered" evidence="14">
    <location>
        <begin position="358"/>
        <end position="384"/>
    </location>
</feature>
<evidence type="ECO:0000256" key="7">
    <source>
        <dbReference type="ARBA" id="ARBA00022771"/>
    </source>
</evidence>
<dbReference type="EMBL" id="SKBQ01000005">
    <property type="protein sequence ID" value="TPX10215.1"/>
    <property type="molecule type" value="Genomic_DNA"/>
</dbReference>
<keyword evidence="17" id="KW-1185">Reference proteome</keyword>
<feature type="compositionally biased region" description="Acidic residues" evidence="14">
    <location>
        <begin position="367"/>
        <end position="377"/>
    </location>
</feature>
<keyword evidence="5" id="KW-0808">Transferase</keyword>
<evidence type="ECO:0000256" key="12">
    <source>
        <dbReference type="PROSITE-ProRule" id="PRU00452"/>
    </source>
</evidence>
<comment type="caution">
    <text evidence="16">The sequence shown here is derived from an EMBL/GenBank/DDBJ whole genome shotgun (WGS) entry which is preliminary data.</text>
</comment>
<dbReference type="InterPro" id="IPR026846">
    <property type="entry name" value="Nse2(Mms21)"/>
</dbReference>
<evidence type="ECO:0000256" key="13">
    <source>
        <dbReference type="SAM" id="Coils"/>
    </source>
</evidence>
<dbReference type="InParanoid" id="A0A507AIZ3"/>
<dbReference type="InterPro" id="IPR013083">
    <property type="entry name" value="Znf_RING/FYVE/PHD"/>
</dbReference>
<keyword evidence="10" id="KW-0413">Isomerase</keyword>
<evidence type="ECO:0000256" key="6">
    <source>
        <dbReference type="ARBA" id="ARBA00022723"/>
    </source>
</evidence>
<keyword evidence="13" id="KW-0175">Coiled coil</keyword>
<evidence type="ECO:0000256" key="5">
    <source>
        <dbReference type="ARBA" id="ARBA00022679"/>
    </source>
</evidence>
<dbReference type="SMART" id="SM00504">
    <property type="entry name" value="Ubox"/>
    <property type="match status" value="1"/>
</dbReference>
<evidence type="ECO:0000256" key="4">
    <source>
        <dbReference type="ARBA" id="ARBA00013194"/>
    </source>
</evidence>
<dbReference type="GO" id="GO:0003755">
    <property type="term" value="F:peptidyl-prolyl cis-trans isomerase activity"/>
    <property type="evidence" value="ECO:0007669"/>
    <property type="project" value="UniProtKB-KW"/>
</dbReference>
<feature type="region of interest" description="Disordered" evidence="14">
    <location>
        <begin position="161"/>
        <end position="184"/>
    </location>
</feature>
<dbReference type="SUPFAM" id="SSF57850">
    <property type="entry name" value="RING/U-box"/>
    <property type="match status" value="1"/>
</dbReference>
<evidence type="ECO:0000313" key="17">
    <source>
        <dbReference type="Proteomes" id="UP000319257"/>
    </source>
</evidence>
<dbReference type="GO" id="GO:0000724">
    <property type="term" value="P:double-strand break repair via homologous recombination"/>
    <property type="evidence" value="ECO:0007669"/>
    <property type="project" value="InterPro"/>
</dbReference>
<sequence length="407" mass="45441">MSGRRRLISSSKRAGGSSAPATQASGALGGLPPYEPPSCALDENAKRALAEISTNRDLTRKYESHLKQSASLLRDSVGGINDRLYERREEVQALAARRLEKQQDTKSHQEERAEQAAVKLEAEVPDLTKEIESAVREIIDHRCELDDENAAISSMLDHIRSVQPLQENQESRRTRRAAAAEDAVDGDDVTMHEAQEDVPLLSAADLLRTAKKTKVAEYNKLSAYEKYSLNNDYIAFKKTWHDAENPDNDVPLPDASAWFDRQGRPVISAQADQDGSLSANEEDEDLVVAREVISFQCPLSLVTMTEPYSNDKCKHTFEKSAILEFLRSGPQQCPQTGCATDMYLDKVMLRKIKRTQQAARRGIGDTSDIEPEEDDGDASMVAGEARDIKKERVIRNRRRVAEDVEED</sequence>
<keyword evidence="10" id="KW-0697">Rotamase</keyword>
<organism evidence="16 17">
    <name type="scientific">Thyridium curvatum</name>
    <dbReference type="NCBI Taxonomy" id="1093900"/>
    <lineage>
        <taxon>Eukaryota</taxon>
        <taxon>Fungi</taxon>
        <taxon>Dikarya</taxon>
        <taxon>Ascomycota</taxon>
        <taxon>Pezizomycotina</taxon>
        <taxon>Sordariomycetes</taxon>
        <taxon>Sordariomycetidae</taxon>
        <taxon>Thyridiales</taxon>
        <taxon>Thyridiaceae</taxon>
        <taxon>Thyridium</taxon>
    </lineage>
</organism>
<dbReference type="UniPathway" id="UPA00886"/>
<name>A0A507AIZ3_9PEZI</name>
<dbReference type="GO" id="GO:0008270">
    <property type="term" value="F:zinc ion binding"/>
    <property type="evidence" value="ECO:0007669"/>
    <property type="project" value="UniProtKB-KW"/>
</dbReference>
<dbReference type="EC" id="5.2.1.8" evidence="4"/>
<keyword evidence="6" id="KW-0479">Metal-binding</keyword>
<dbReference type="OrthoDB" id="26899at2759"/>
<dbReference type="Gene3D" id="3.30.40.10">
    <property type="entry name" value="Zinc/RING finger domain, C3HC4 (zinc finger)"/>
    <property type="match status" value="1"/>
</dbReference>
<gene>
    <name evidence="16" type="ORF">E0L32_001412</name>
</gene>
<proteinExistence type="inferred from homology"/>
<evidence type="ECO:0000256" key="11">
    <source>
        <dbReference type="ARBA" id="ARBA00023242"/>
    </source>
</evidence>
<dbReference type="GO" id="GO:0005634">
    <property type="term" value="C:nucleus"/>
    <property type="evidence" value="ECO:0007669"/>
    <property type="project" value="UniProtKB-SubCell"/>
</dbReference>
<comment type="similarity">
    <text evidence="3">Belongs to the NSE2 family.</text>
</comment>
<comment type="pathway">
    <text evidence="2">Protein modification; protein sumoylation.</text>
</comment>
<evidence type="ECO:0000256" key="8">
    <source>
        <dbReference type="ARBA" id="ARBA00022786"/>
    </source>
</evidence>
<dbReference type="PANTHER" id="PTHR21330:SF1">
    <property type="entry name" value="E3 SUMO-PROTEIN LIGASE NSE2"/>
    <property type="match status" value="1"/>
</dbReference>
<evidence type="ECO:0000259" key="15">
    <source>
        <dbReference type="PROSITE" id="PS51044"/>
    </source>
</evidence>
<feature type="domain" description="SP-RING-type" evidence="15">
    <location>
        <begin position="282"/>
        <end position="362"/>
    </location>
</feature>
<keyword evidence="11" id="KW-0539">Nucleus</keyword>
<dbReference type="InterPro" id="IPR004181">
    <property type="entry name" value="Znf_MIZ"/>
</dbReference>
<dbReference type="GO" id="GO:0004842">
    <property type="term" value="F:ubiquitin-protein transferase activity"/>
    <property type="evidence" value="ECO:0007669"/>
    <property type="project" value="InterPro"/>
</dbReference>
<protein>
    <recommendedName>
        <fullName evidence="4">peptidylprolyl isomerase</fullName>
        <ecNumber evidence="4">5.2.1.8</ecNumber>
    </recommendedName>
</protein>
<dbReference type="STRING" id="1093900.A0A507AIZ3"/>
<evidence type="ECO:0000256" key="9">
    <source>
        <dbReference type="ARBA" id="ARBA00022833"/>
    </source>
</evidence>
<dbReference type="CDD" id="cd16651">
    <property type="entry name" value="SPL-RING_NSE2"/>
    <property type="match status" value="1"/>
</dbReference>
<evidence type="ECO:0000256" key="1">
    <source>
        <dbReference type="ARBA" id="ARBA00004123"/>
    </source>
</evidence>
<reference evidence="16 17" key="1">
    <citation type="submission" date="2019-06" db="EMBL/GenBank/DDBJ databases">
        <title>Draft genome sequence of the filamentous fungus Phialemoniopsis curvata isolated from diesel fuel.</title>
        <authorList>
            <person name="Varaljay V.A."/>
            <person name="Lyon W.J."/>
            <person name="Crouch A.L."/>
            <person name="Drake C.E."/>
            <person name="Hollomon J.M."/>
            <person name="Nadeau L.J."/>
            <person name="Nunn H.S."/>
            <person name="Stevenson B.S."/>
            <person name="Bojanowski C.L."/>
            <person name="Crookes-Goodson W.J."/>
        </authorList>
    </citation>
    <scope>NUCLEOTIDE SEQUENCE [LARGE SCALE GENOMIC DNA]</scope>
    <source>
        <strain evidence="16 17">D216</strain>
    </source>
</reference>
<dbReference type="Proteomes" id="UP000319257">
    <property type="component" value="Unassembled WGS sequence"/>
</dbReference>
<dbReference type="RefSeq" id="XP_030991926.1">
    <property type="nucleotide sequence ID" value="XM_031135488.1"/>
</dbReference>
<dbReference type="PANTHER" id="PTHR21330">
    <property type="entry name" value="E3 SUMO-PROTEIN LIGASE NSE2"/>
    <property type="match status" value="1"/>
</dbReference>
<dbReference type="GeneID" id="41968859"/>
<dbReference type="GO" id="GO:0030915">
    <property type="term" value="C:Smc5-Smc6 complex"/>
    <property type="evidence" value="ECO:0007669"/>
    <property type="project" value="InterPro"/>
</dbReference>
<comment type="subcellular location">
    <subcellularLocation>
        <location evidence="1">Nucleus</location>
    </subcellularLocation>
</comment>
<dbReference type="GO" id="GO:0061665">
    <property type="term" value="F:SUMO ligase activity"/>
    <property type="evidence" value="ECO:0007669"/>
    <property type="project" value="TreeGrafter"/>
</dbReference>
<evidence type="ECO:0000256" key="10">
    <source>
        <dbReference type="ARBA" id="ARBA00023110"/>
    </source>
</evidence>
<keyword evidence="7 12" id="KW-0863">Zinc-finger</keyword>
<dbReference type="PROSITE" id="PS51044">
    <property type="entry name" value="ZF_SP_RING"/>
    <property type="match status" value="1"/>
</dbReference>
<evidence type="ECO:0000256" key="2">
    <source>
        <dbReference type="ARBA" id="ARBA00004718"/>
    </source>
</evidence>
<feature type="region of interest" description="Disordered" evidence="14">
    <location>
        <begin position="1"/>
        <end position="40"/>
    </location>
</feature>
<accession>A0A507AIZ3</accession>
<feature type="coiled-coil region" evidence="13">
    <location>
        <begin position="96"/>
        <end position="137"/>
    </location>
</feature>
<evidence type="ECO:0000256" key="14">
    <source>
        <dbReference type="SAM" id="MobiDB-lite"/>
    </source>
</evidence>